<dbReference type="AlphaFoldDB" id="A0A8R7NYV3"/>
<evidence type="ECO:0000313" key="1">
    <source>
        <dbReference type="EnsemblPlants" id="TuG1812G0100002143.01.T01.cds378094"/>
    </source>
</evidence>
<protein>
    <submittedName>
        <fullName evidence="1">Uncharacterized protein</fullName>
    </submittedName>
</protein>
<reference evidence="2" key="1">
    <citation type="journal article" date="2013" name="Nature">
        <title>Draft genome of the wheat A-genome progenitor Triticum urartu.</title>
        <authorList>
            <person name="Ling H.Q."/>
            <person name="Zhao S."/>
            <person name="Liu D."/>
            <person name="Wang J."/>
            <person name="Sun H."/>
            <person name="Zhang C."/>
            <person name="Fan H."/>
            <person name="Li D."/>
            <person name="Dong L."/>
            <person name="Tao Y."/>
            <person name="Gao C."/>
            <person name="Wu H."/>
            <person name="Li Y."/>
            <person name="Cui Y."/>
            <person name="Guo X."/>
            <person name="Zheng S."/>
            <person name="Wang B."/>
            <person name="Yu K."/>
            <person name="Liang Q."/>
            <person name="Yang W."/>
            <person name="Lou X."/>
            <person name="Chen J."/>
            <person name="Feng M."/>
            <person name="Jian J."/>
            <person name="Zhang X."/>
            <person name="Luo G."/>
            <person name="Jiang Y."/>
            <person name="Liu J."/>
            <person name="Wang Z."/>
            <person name="Sha Y."/>
            <person name="Zhang B."/>
            <person name="Wu H."/>
            <person name="Tang D."/>
            <person name="Shen Q."/>
            <person name="Xue P."/>
            <person name="Zou S."/>
            <person name="Wang X."/>
            <person name="Liu X."/>
            <person name="Wang F."/>
            <person name="Yang Y."/>
            <person name="An X."/>
            <person name="Dong Z."/>
            <person name="Zhang K."/>
            <person name="Zhang X."/>
            <person name="Luo M.C."/>
            <person name="Dvorak J."/>
            <person name="Tong Y."/>
            <person name="Wang J."/>
            <person name="Yang H."/>
            <person name="Li Z."/>
            <person name="Wang D."/>
            <person name="Zhang A."/>
            <person name="Wang J."/>
        </authorList>
    </citation>
    <scope>NUCLEOTIDE SEQUENCE</scope>
    <source>
        <strain evidence="2">cv. G1812</strain>
    </source>
</reference>
<dbReference type="Gramene" id="TuG1812G0100002143.01.T01">
    <property type="protein sequence ID" value="TuG1812G0100002143.01.T01.cds378094"/>
    <property type="gene ID" value="TuG1812G0100002143.01"/>
</dbReference>
<dbReference type="Proteomes" id="UP000015106">
    <property type="component" value="Chromosome 1"/>
</dbReference>
<reference evidence="1" key="3">
    <citation type="submission" date="2022-06" db="UniProtKB">
        <authorList>
            <consortium name="EnsemblPlants"/>
        </authorList>
    </citation>
    <scope>IDENTIFICATION</scope>
</reference>
<accession>A0A8R7NYV3</accession>
<keyword evidence="2" id="KW-1185">Reference proteome</keyword>
<evidence type="ECO:0000313" key="2">
    <source>
        <dbReference type="Proteomes" id="UP000015106"/>
    </source>
</evidence>
<organism evidence="1 2">
    <name type="scientific">Triticum urartu</name>
    <name type="common">Red wild einkorn</name>
    <name type="synonym">Crithodium urartu</name>
    <dbReference type="NCBI Taxonomy" id="4572"/>
    <lineage>
        <taxon>Eukaryota</taxon>
        <taxon>Viridiplantae</taxon>
        <taxon>Streptophyta</taxon>
        <taxon>Embryophyta</taxon>
        <taxon>Tracheophyta</taxon>
        <taxon>Spermatophyta</taxon>
        <taxon>Magnoliopsida</taxon>
        <taxon>Liliopsida</taxon>
        <taxon>Poales</taxon>
        <taxon>Poaceae</taxon>
        <taxon>BOP clade</taxon>
        <taxon>Pooideae</taxon>
        <taxon>Triticodae</taxon>
        <taxon>Triticeae</taxon>
        <taxon>Triticinae</taxon>
        <taxon>Triticum</taxon>
    </lineage>
</organism>
<sequence>APARGAGVRVAGWPIGRAPWQPSSSPLVSLLDASCDECSLLVRCGCLSRRFLDAFVSGAPVATGAAYKWFVAELVAGSKKIRKKSVPLVSWCGAKRAAVFWIPA</sequence>
<name>A0A8R7NYV3_TRIUA</name>
<proteinExistence type="predicted"/>
<dbReference type="EnsemblPlants" id="TuG1812G0100002143.01.T01">
    <property type="protein sequence ID" value="TuG1812G0100002143.01.T01.cds378094"/>
    <property type="gene ID" value="TuG1812G0100002143.01"/>
</dbReference>
<reference evidence="1" key="2">
    <citation type="submission" date="2018-03" db="EMBL/GenBank/DDBJ databases">
        <title>The Triticum urartu genome reveals the dynamic nature of wheat genome evolution.</title>
        <authorList>
            <person name="Ling H."/>
            <person name="Ma B."/>
            <person name="Shi X."/>
            <person name="Liu H."/>
            <person name="Dong L."/>
            <person name="Sun H."/>
            <person name="Cao Y."/>
            <person name="Gao Q."/>
            <person name="Zheng S."/>
            <person name="Li Y."/>
            <person name="Yu Y."/>
            <person name="Du H."/>
            <person name="Qi M."/>
            <person name="Li Y."/>
            <person name="Yu H."/>
            <person name="Cui Y."/>
            <person name="Wang N."/>
            <person name="Chen C."/>
            <person name="Wu H."/>
            <person name="Zhao Y."/>
            <person name="Zhang J."/>
            <person name="Li Y."/>
            <person name="Zhou W."/>
            <person name="Zhang B."/>
            <person name="Hu W."/>
            <person name="Eijk M."/>
            <person name="Tang J."/>
            <person name="Witsenboer H."/>
            <person name="Zhao S."/>
            <person name="Li Z."/>
            <person name="Zhang A."/>
            <person name="Wang D."/>
            <person name="Liang C."/>
        </authorList>
    </citation>
    <scope>NUCLEOTIDE SEQUENCE [LARGE SCALE GENOMIC DNA]</scope>
    <source>
        <strain evidence="1">cv. G1812</strain>
    </source>
</reference>